<sequence>PFQTTPIVQWDEFRFKPIDDRERAAKQQDQAKTPKSSLNKQSCIKTMIQFITDREPMHDTPSALTCRAISKCNILVRKYTHVWHIDILFNHGTAQPADQIIIEVSEIDLNLSNFNFGNSITQLILSPRTINALEQYEVRRTGILNLCLNVTLFTSLERLREHFHQEITTVASLFWTEQWKPVSVAKISELLSLLINRIGLEGFTAYSIKHASTTKLAEMGTQERDLNIFKNQAPDSKSAHNNYVFAANKQVNGITERLVTINYGLQNQDSTSMNVSQQKRKNVAPNGDIHILSMTGGDSMLQSFGTAFLPPFNPEFLPNPSSERKIQTNKANATNNPFQTTPIVQWDEFRFKPIDDRERAAKQQDQAKTPKTNHFTSLHDSSYGSPLRKPKLTPAQSQMIKDLPCLGAKIQRK</sequence>
<dbReference type="Proteomes" id="UP000324800">
    <property type="component" value="Unassembled WGS sequence"/>
</dbReference>
<proteinExistence type="predicted"/>
<organism evidence="2 3">
    <name type="scientific">Streblomastix strix</name>
    <dbReference type="NCBI Taxonomy" id="222440"/>
    <lineage>
        <taxon>Eukaryota</taxon>
        <taxon>Metamonada</taxon>
        <taxon>Preaxostyla</taxon>
        <taxon>Oxymonadida</taxon>
        <taxon>Streblomastigidae</taxon>
        <taxon>Streblomastix</taxon>
    </lineage>
</organism>
<dbReference type="EMBL" id="SNRW01006720">
    <property type="protein sequence ID" value="KAA6382554.1"/>
    <property type="molecule type" value="Genomic_DNA"/>
</dbReference>
<feature type="compositionally biased region" description="Polar residues" evidence="1">
    <location>
        <begin position="363"/>
        <end position="384"/>
    </location>
</feature>
<reference evidence="2 3" key="1">
    <citation type="submission" date="2019-03" db="EMBL/GenBank/DDBJ databases">
        <title>Single cell metagenomics reveals metabolic interactions within the superorganism composed of flagellate Streblomastix strix and complex community of Bacteroidetes bacteria on its surface.</title>
        <authorList>
            <person name="Treitli S.C."/>
            <person name="Kolisko M."/>
            <person name="Husnik F."/>
            <person name="Keeling P."/>
            <person name="Hampl V."/>
        </authorList>
    </citation>
    <scope>NUCLEOTIDE SEQUENCE [LARGE SCALE GENOMIC DNA]</scope>
    <source>
        <strain evidence="2">ST1C</strain>
    </source>
</reference>
<evidence type="ECO:0000256" key="1">
    <source>
        <dbReference type="SAM" id="MobiDB-lite"/>
    </source>
</evidence>
<name>A0A5J4VJD8_9EUKA</name>
<accession>A0A5J4VJD8</accession>
<comment type="caution">
    <text evidence="2">The sequence shown here is derived from an EMBL/GenBank/DDBJ whole genome shotgun (WGS) entry which is preliminary data.</text>
</comment>
<feature type="non-terminal residue" evidence="2">
    <location>
        <position position="1"/>
    </location>
</feature>
<evidence type="ECO:0000313" key="2">
    <source>
        <dbReference type="EMBL" id="KAA6382554.1"/>
    </source>
</evidence>
<gene>
    <name evidence="2" type="ORF">EZS28_021917</name>
</gene>
<protein>
    <submittedName>
        <fullName evidence="2">Uncharacterized protein</fullName>
    </submittedName>
</protein>
<feature type="region of interest" description="Disordered" evidence="1">
    <location>
        <begin position="358"/>
        <end position="400"/>
    </location>
</feature>
<evidence type="ECO:0000313" key="3">
    <source>
        <dbReference type="Proteomes" id="UP000324800"/>
    </source>
</evidence>
<dbReference type="AlphaFoldDB" id="A0A5J4VJD8"/>